<keyword evidence="4 6" id="KW-1133">Transmembrane helix</keyword>
<dbReference type="InterPro" id="IPR001182">
    <property type="entry name" value="FtsW/RodA"/>
</dbReference>
<dbReference type="GO" id="GO:0032153">
    <property type="term" value="C:cell division site"/>
    <property type="evidence" value="ECO:0000318"/>
    <property type="project" value="GO_Central"/>
</dbReference>
<dbReference type="RefSeq" id="WP_010879941.1">
    <property type="nucleotide sequence ID" value="NC_000918.1"/>
</dbReference>
<feature type="transmembrane region" description="Helical" evidence="6">
    <location>
        <begin position="333"/>
        <end position="355"/>
    </location>
</feature>
<protein>
    <submittedName>
        <fullName evidence="7">Rod shape determining protein RodA</fullName>
    </submittedName>
</protein>
<accession>O66444</accession>
<dbReference type="GO" id="GO:0051301">
    <property type="term" value="P:cell division"/>
    <property type="evidence" value="ECO:0000318"/>
    <property type="project" value="GO_Central"/>
</dbReference>
<dbReference type="AlphaFoldDB" id="O66444"/>
<keyword evidence="5 6" id="KW-0472">Membrane</keyword>
<dbReference type="EMBL" id="AE000657">
    <property type="protein sequence ID" value="AAC06406.1"/>
    <property type="molecule type" value="Genomic_DNA"/>
</dbReference>
<evidence type="ECO:0000256" key="4">
    <source>
        <dbReference type="ARBA" id="ARBA00022989"/>
    </source>
</evidence>
<proteinExistence type="predicted"/>
<evidence type="ECO:0000256" key="5">
    <source>
        <dbReference type="ARBA" id="ARBA00023136"/>
    </source>
</evidence>
<comment type="subcellular location">
    <subcellularLocation>
        <location evidence="1">Membrane</location>
        <topology evidence="1">Multi-pass membrane protein</topology>
    </subcellularLocation>
</comment>
<dbReference type="PANTHER" id="PTHR30474">
    <property type="entry name" value="CELL CYCLE PROTEIN"/>
    <property type="match status" value="1"/>
</dbReference>
<dbReference type="GO" id="GO:0005886">
    <property type="term" value="C:plasma membrane"/>
    <property type="evidence" value="ECO:0000318"/>
    <property type="project" value="GO_Central"/>
</dbReference>
<dbReference type="InterPro" id="IPR011923">
    <property type="entry name" value="RodA/MrdB"/>
</dbReference>
<evidence type="ECO:0000256" key="2">
    <source>
        <dbReference type="ARBA" id="ARBA00022692"/>
    </source>
</evidence>
<keyword evidence="3" id="KW-0133">Cell shape</keyword>
<dbReference type="EnsemblBacteria" id="AAC06406">
    <property type="protein sequence ID" value="AAC06406"/>
    <property type="gene ID" value="aq_025"/>
</dbReference>
<feature type="transmembrane region" description="Helical" evidence="6">
    <location>
        <begin position="42"/>
        <end position="60"/>
    </location>
</feature>
<feature type="transmembrane region" description="Helical" evidence="6">
    <location>
        <begin position="267"/>
        <end position="288"/>
    </location>
</feature>
<dbReference type="OrthoDB" id="9812661at2"/>
<dbReference type="GO" id="GO:0008360">
    <property type="term" value="P:regulation of cell shape"/>
    <property type="evidence" value="ECO:0000318"/>
    <property type="project" value="GO_Central"/>
</dbReference>
<evidence type="ECO:0000313" key="7">
    <source>
        <dbReference type="EMBL" id="AAC06406.1"/>
    </source>
</evidence>
<evidence type="ECO:0000256" key="1">
    <source>
        <dbReference type="ARBA" id="ARBA00004141"/>
    </source>
</evidence>
<dbReference type="Proteomes" id="UP000000798">
    <property type="component" value="Chromosome"/>
</dbReference>
<feature type="transmembrane region" description="Helical" evidence="6">
    <location>
        <begin position="12"/>
        <end position="30"/>
    </location>
</feature>
<dbReference type="HOGENOM" id="CLU_029243_2_2_0"/>
<keyword evidence="2 6" id="KW-0812">Transmembrane</keyword>
<dbReference type="GO" id="GO:0015648">
    <property type="term" value="F:lipid-linked peptidoglycan transporter activity"/>
    <property type="evidence" value="ECO:0000318"/>
    <property type="project" value="GO_Central"/>
</dbReference>
<name>O66444_AQUAE</name>
<dbReference type="Pfam" id="PF01098">
    <property type="entry name" value="FTSW_RODA_SPOVE"/>
    <property type="match status" value="1"/>
</dbReference>
<dbReference type="PANTHER" id="PTHR30474:SF1">
    <property type="entry name" value="PEPTIDOGLYCAN GLYCOSYLTRANSFERASE MRDB"/>
    <property type="match status" value="1"/>
</dbReference>
<dbReference type="STRING" id="224324.aq_025"/>
<dbReference type="InParanoid" id="O66444"/>
<evidence type="ECO:0000256" key="6">
    <source>
        <dbReference type="SAM" id="Phobius"/>
    </source>
</evidence>
<sequence length="372" mass="42688">MRFLEELRELDFFLLLILLCIQGFGLVAVYSATYDGGTSPFFYKHLTYVILGWLLIIFLSFEKFENLLDLSFYIYLFNLLLLMAVLLYGKEVYGAKRWLHLGFFNVQPSELMKFSLILVSAYLLPAIKSIKDRKVFLLFLIYAIPSLVTLKQPDLGTTVSYYVPLVFMLFVRGVPLRYFILAGMAFLAFLPLAWKYFLKPYQKKRILAVIDPMSDYYGSGYQLIQSKIAIGSGMLTGKGLLSGTQTHLFFLPEKHTDFIFAVIGEELGFIGTFILCSLFLLLFLRLIQYHEMAQRLSEKLFIAGTFSLILFQFTVNTLMTMGMFPVVGIPLPFVSVGGSATITFSAMIGVTQYIYKKYRYPYMKLEKDGIYE</sequence>
<feature type="transmembrane region" description="Helical" evidence="6">
    <location>
        <begin position="178"/>
        <end position="197"/>
    </location>
</feature>
<dbReference type="FunCoup" id="O66444">
    <property type="interactions" value="224"/>
</dbReference>
<dbReference type="PIR" id="A70302">
    <property type="entry name" value="A70302"/>
</dbReference>
<organism evidence="7 8">
    <name type="scientific">Aquifex aeolicus (strain VF5)</name>
    <dbReference type="NCBI Taxonomy" id="224324"/>
    <lineage>
        <taxon>Bacteria</taxon>
        <taxon>Pseudomonadati</taxon>
        <taxon>Aquificota</taxon>
        <taxon>Aquificia</taxon>
        <taxon>Aquificales</taxon>
        <taxon>Aquificaceae</taxon>
        <taxon>Aquifex</taxon>
    </lineage>
</organism>
<evidence type="ECO:0000256" key="3">
    <source>
        <dbReference type="ARBA" id="ARBA00022960"/>
    </source>
</evidence>
<dbReference type="NCBIfam" id="TIGR02210">
    <property type="entry name" value="rodA_shape"/>
    <property type="match status" value="1"/>
</dbReference>
<dbReference type="eggNOG" id="COG0772">
    <property type="taxonomic scope" value="Bacteria"/>
</dbReference>
<feature type="transmembrane region" description="Helical" evidence="6">
    <location>
        <begin position="300"/>
        <end position="327"/>
    </location>
</feature>
<reference evidence="7 8" key="1">
    <citation type="journal article" date="1998" name="Nature">
        <title>The complete genome of the hyperthermophilic bacterium Aquifex aeolicus.</title>
        <authorList>
            <person name="Deckert G."/>
            <person name="Warren P.V."/>
            <person name="Gaasterland T."/>
            <person name="Young W.G."/>
            <person name="Lenox A.L."/>
            <person name="Graham D.E."/>
            <person name="Overbeek R."/>
            <person name="Snead M.A."/>
            <person name="Keller M."/>
            <person name="Aujay M."/>
            <person name="Huber R."/>
            <person name="Feldman R.A."/>
            <person name="Short J.M."/>
            <person name="Olson G.J."/>
            <person name="Swanson R.V."/>
        </authorList>
    </citation>
    <scope>NUCLEOTIDE SEQUENCE [LARGE SCALE GENOMIC DNA]</scope>
    <source>
        <strain evidence="7 8">VF5</strain>
    </source>
</reference>
<feature type="transmembrane region" description="Helical" evidence="6">
    <location>
        <begin position="109"/>
        <end position="127"/>
    </location>
</feature>
<feature type="transmembrane region" description="Helical" evidence="6">
    <location>
        <begin position="72"/>
        <end position="89"/>
    </location>
</feature>
<keyword evidence="8" id="KW-1185">Reference proteome</keyword>
<dbReference type="PATRIC" id="fig|224324.8.peg.19"/>
<gene>
    <name evidence="7" type="primary">rodA</name>
    <name evidence="7" type="ordered locus">aq_025</name>
</gene>
<feature type="transmembrane region" description="Helical" evidence="6">
    <location>
        <begin position="134"/>
        <end position="149"/>
    </location>
</feature>
<dbReference type="KEGG" id="aae:aq_025"/>
<evidence type="ECO:0000313" key="8">
    <source>
        <dbReference type="Proteomes" id="UP000000798"/>
    </source>
</evidence>